<evidence type="ECO:0000256" key="2">
    <source>
        <dbReference type="ARBA" id="ARBA00023125"/>
    </source>
</evidence>
<evidence type="ECO:0000256" key="5">
    <source>
        <dbReference type="SAM" id="MobiDB-lite"/>
    </source>
</evidence>
<reference evidence="7" key="2">
    <citation type="journal article" date="2023" name="IMA Fungus">
        <title>Comparative genomic study of the Penicillium genus elucidates a diverse pangenome and 15 lateral gene transfer events.</title>
        <authorList>
            <person name="Petersen C."/>
            <person name="Sorensen T."/>
            <person name="Nielsen M.R."/>
            <person name="Sondergaard T.E."/>
            <person name="Sorensen J.L."/>
            <person name="Fitzpatrick D.A."/>
            <person name="Frisvad J.C."/>
            <person name="Nielsen K.L."/>
        </authorList>
    </citation>
    <scope>NUCLEOTIDE SEQUENCE</scope>
    <source>
        <strain evidence="7">IBT 19713</strain>
    </source>
</reference>
<keyword evidence="2" id="KW-0238">DNA-binding</keyword>
<evidence type="ECO:0000259" key="6">
    <source>
        <dbReference type="PROSITE" id="PS50048"/>
    </source>
</evidence>
<keyword evidence="8" id="KW-1185">Reference proteome</keyword>
<dbReference type="SUPFAM" id="SSF57701">
    <property type="entry name" value="Zn2/Cys6 DNA-binding domain"/>
    <property type="match status" value="1"/>
</dbReference>
<proteinExistence type="predicted"/>
<dbReference type="PRINTS" id="PR00755">
    <property type="entry name" value="AFLATOXINBRP"/>
</dbReference>
<dbReference type="Gene3D" id="4.10.240.10">
    <property type="entry name" value="Zn(2)-C6 fungal-type DNA-binding domain"/>
    <property type="match status" value="1"/>
</dbReference>
<reference evidence="7" key="1">
    <citation type="submission" date="2022-11" db="EMBL/GenBank/DDBJ databases">
        <authorList>
            <person name="Petersen C."/>
        </authorList>
    </citation>
    <scope>NUCLEOTIDE SEQUENCE</scope>
    <source>
        <strain evidence="7">IBT 19713</strain>
    </source>
</reference>
<dbReference type="GeneID" id="83199228"/>
<dbReference type="OrthoDB" id="4685598at2759"/>
<organism evidence="7 8">
    <name type="scientific">Penicillium chermesinum</name>
    <dbReference type="NCBI Taxonomy" id="63820"/>
    <lineage>
        <taxon>Eukaryota</taxon>
        <taxon>Fungi</taxon>
        <taxon>Dikarya</taxon>
        <taxon>Ascomycota</taxon>
        <taxon>Pezizomycotina</taxon>
        <taxon>Eurotiomycetes</taxon>
        <taxon>Eurotiomycetidae</taxon>
        <taxon>Eurotiales</taxon>
        <taxon>Aspergillaceae</taxon>
        <taxon>Penicillium</taxon>
    </lineage>
</organism>
<keyword evidence="4" id="KW-0539">Nucleus</keyword>
<dbReference type="InterPro" id="IPR050675">
    <property type="entry name" value="OAF3"/>
</dbReference>
<protein>
    <recommendedName>
        <fullName evidence="6">Zn(2)-C6 fungal-type domain-containing protein</fullName>
    </recommendedName>
</protein>
<dbReference type="Proteomes" id="UP001150941">
    <property type="component" value="Unassembled WGS sequence"/>
</dbReference>
<dbReference type="PANTHER" id="PTHR31069:SF32">
    <property type="entry name" value="ARGININE METABOLISM REGULATION PROTEIN II"/>
    <property type="match status" value="1"/>
</dbReference>
<dbReference type="PANTHER" id="PTHR31069">
    <property type="entry name" value="OLEATE-ACTIVATED TRANSCRIPTION FACTOR 1-RELATED"/>
    <property type="match status" value="1"/>
</dbReference>
<dbReference type="GO" id="GO:0003677">
    <property type="term" value="F:DNA binding"/>
    <property type="evidence" value="ECO:0007669"/>
    <property type="project" value="UniProtKB-KW"/>
</dbReference>
<dbReference type="RefSeq" id="XP_058335066.1">
    <property type="nucleotide sequence ID" value="XM_058471925.1"/>
</dbReference>
<dbReference type="Pfam" id="PF00172">
    <property type="entry name" value="Zn_clus"/>
    <property type="match status" value="1"/>
</dbReference>
<gene>
    <name evidence="7" type="ORF">N7468_002628</name>
</gene>
<name>A0A9W9TXT8_9EURO</name>
<comment type="caution">
    <text evidence="7">The sequence shown here is derived from an EMBL/GenBank/DDBJ whole genome shotgun (WGS) entry which is preliminary data.</text>
</comment>
<sequence>MEPRQIVNTPHSPLFPPFELVITHVDFTTRPDSRRAEQLSQLQKDERATVWLGNRDGLVKYPERHPVTIRLRLVCSGYTTSPVSQTQDIAKDRVESSKRKRTYRSCTACRASKTKCSGERPTCRRCHGKSLSCSYSESSQPDWIRRVEMSNKNPAAITQPGLVSDHSSRDRLRLMSRPGEQPDSSLNAANLSAGAEPGEAQTSPLRWYDWETVAICFMIR</sequence>
<keyword evidence="1" id="KW-0805">Transcription regulation</keyword>
<feature type="domain" description="Zn(2)-C6 fungal-type" evidence="6">
    <location>
        <begin position="105"/>
        <end position="135"/>
    </location>
</feature>
<dbReference type="InterPro" id="IPR036864">
    <property type="entry name" value="Zn2-C6_fun-type_DNA-bd_sf"/>
</dbReference>
<dbReference type="CDD" id="cd00067">
    <property type="entry name" value="GAL4"/>
    <property type="match status" value="1"/>
</dbReference>
<feature type="compositionally biased region" description="Low complexity" evidence="5">
    <location>
        <begin position="184"/>
        <end position="193"/>
    </location>
</feature>
<dbReference type="SMART" id="SM00066">
    <property type="entry name" value="GAL4"/>
    <property type="match status" value="1"/>
</dbReference>
<dbReference type="GO" id="GO:0000981">
    <property type="term" value="F:DNA-binding transcription factor activity, RNA polymerase II-specific"/>
    <property type="evidence" value="ECO:0007669"/>
    <property type="project" value="InterPro"/>
</dbReference>
<dbReference type="AlphaFoldDB" id="A0A9W9TXT8"/>
<dbReference type="InterPro" id="IPR001138">
    <property type="entry name" value="Zn2Cys6_DnaBD"/>
</dbReference>
<dbReference type="EMBL" id="JAPQKS010000002">
    <property type="protein sequence ID" value="KAJ5247645.1"/>
    <property type="molecule type" value="Genomic_DNA"/>
</dbReference>
<feature type="region of interest" description="Disordered" evidence="5">
    <location>
        <begin position="175"/>
        <end position="200"/>
    </location>
</feature>
<dbReference type="PROSITE" id="PS50048">
    <property type="entry name" value="ZN2_CY6_FUNGAL_2"/>
    <property type="match status" value="1"/>
</dbReference>
<dbReference type="PROSITE" id="PS00463">
    <property type="entry name" value="ZN2_CY6_FUNGAL_1"/>
    <property type="match status" value="1"/>
</dbReference>
<evidence type="ECO:0000256" key="4">
    <source>
        <dbReference type="ARBA" id="ARBA00023242"/>
    </source>
</evidence>
<accession>A0A9W9TXT8</accession>
<evidence type="ECO:0000313" key="8">
    <source>
        <dbReference type="Proteomes" id="UP001150941"/>
    </source>
</evidence>
<evidence type="ECO:0000256" key="1">
    <source>
        <dbReference type="ARBA" id="ARBA00023015"/>
    </source>
</evidence>
<evidence type="ECO:0000313" key="7">
    <source>
        <dbReference type="EMBL" id="KAJ5247645.1"/>
    </source>
</evidence>
<keyword evidence="3" id="KW-0804">Transcription</keyword>
<evidence type="ECO:0000256" key="3">
    <source>
        <dbReference type="ARBA" id="ARBA00023163"/>
    </source>
</evidence>
<dbReference type="GO" id="GO:0008270">
    <property type="term" value="F:zinc ion binding"/>
    <property type="evidence" value="ECO:0007669"/>
    <property type="project" value="InterPro"/>
</dbReference>